<dbReference type="GO" id="GO:0048039">
    <property type="term" value="F:ubiquinone binding"/>
    <property type="evidence" value="ECO:0007669"/>
    <property type="project" value="InterPro"/>
</dbReference>
<dbReference type="InterPro" id="IPR005031">
    <property type="entry name" value="COQ10_START"/>
</dbReference>
<dbReference type="Gene3D" id="3.30.530.20">
    <property type="match status" value="1"/>
</dbReference>
<proteinExistence type="predicted"/>
<dbReference type="CDD" id="cd07813">
    <property type="entry name" value="COQ10p_like"/>
    <property type="match status" value="1"/>
</dbReference>
<dbReference type="GO" id="GO:0045333">
    <property type="term" value="P:cellular respiration"/>
    <property type="evidence" value="ECO:0007669"/>
    <property type="project" value="InterPro"/>
</dbReference>
<dbReference type="InterPro" id="IPR044996">
    <property type="entry name" value="COQ10-like"/>
</dbReference>
<dbReference type="Pfam" id="PF03364">
    <property type="entry name" value="Polyketide_cyc"/>
    <property type="match status" value="1"/>
</dbReference>
<organism evidence="2 3">
    <name type="scientific">Candidatus Desulfacyla euxinica</name>
    <dbReference type="NCBI Taxonomy" id="2841693"/>
    <lineage>
        <taxon>Bacteria</taxon>
        <taxon>Deltaproteobacteria</taxon>
        <taxon>Candidatus Desulfacyla</taxon>
    </lineage>
</organism>
<dbReference type="InterPro" id="IPR023393">
    <property type="entry name" value="START-like_dom_sf"/>
</dbReference>
<dbReference type="SUPFAM" id="SSF55961">
    <property type="entry name" value="Bet v1-like"/>
    <property type="match status" value="1"/>
</dbReference>
<protein>
    <submittedName>
        <fullName evidence="2">Type II toxin-antitoxin system RatA family toxin</fullName>
    </submittedName>
</protein>
<name>A0A8J6T9R0_9DELT</name>
<evidence type="ECO:0000313" key="2">
    <source>
        <dbReference type="EMBL" id="MBC8178868.1"/>
    </source>
</evidence>
<feature type="domain" description="Coenzyme Q-binding protein COQ10 START" evidence="1">
    <location>
        <begin position="11"/>
        <end position="134"/>
    </location>
</feature>
<dbReference type="PANTHER" id="PTHR12901">
    <property type="entry name" value="SPERM PROTEIN HOMOLOG"/>
    <property type="match status" value="1"/>
</dbReference>
<dbReference type="PANTHER" id="PTHR12901:SF10">
    <property type="entry name" value="COENZYME Q-BINDING PROTEIN COQ10, MITOCHONDRIAL"/>
    <property type="match status" value="1"/>
</dbReference>
<gene>
    <name evidence="2" type="ORF">H8E19_15800</name>
</gene>
<evidence type="ECO:0000313" key="3">
    <source>
        <dbReference type="Proteomes" id="UP000650524"/>
    </source>
</evidence>
<dbReference type="AlphaFoldDB" id="A0A8J6T9R0"/>
<sequence>MNEFNWEQEFPYTREQMFDLAADVESYEEFLPGWHGARIYKREGDLYYVEQEIGYGLVRKRFTSKAILKRPERIEIWTTDKPFRQLNIEWIFKPANKTGCFVQFYIGSELRSKGLEKLLSRFFYETLQHTVEAVEQRADQFYASSETSIRFQEQFEIE</sequence>
<reference evidence="2 3" key="1">
    <citation type="submission" date="2020-08" db="EMBL/GenBank/DDBJ databases">
        <title>Bridging the membrane lipid divide: bacteria of the FCB group superphylum have the potential to synthesize archaeal ether lipids.</title>
        <authorList>
            <person name="Villanueva L."/>
            <person name="Von Meijenfeldt F.A.B."/>
            <person name="Westbye A.B."/>
            <person name="Yadav S."/>
            <person name="Hopmans E.C."/>
            <person name="Dutilh B.E."/>
            <person name="Sinninghe Damste J.S."/>
        </authorList>
    </citation>
    <scope>NUCLEOTIDE SEQUENCE [LARGE SCALE GENOMIC DNA]</scope>
    <source>
        <strain evidence="2">NIOZ-UU27</strain>
    </source>
</reference>
<accession>A0A8J6T9R0</accession>
<dbReference type="EMBL" id="JACNJD010000321">
    <property type="protein sequence ID" value="MBC8178868.1"/>
    <property type="molecule type" value="Genomic_DNA"/>
</dbReference>
<dbReference type="Proteomes" id="UP000650524">
    <property type="component" value="Unassembled WGS sequence"/>
</dbReference>
<evidence type="ECO:0000259" key="1">
    <source>
        <dbReference type="Pfam" id="PF03364"/>
    </source>
</evidence>
<comment type="caution">
    <text evidence="2">The sequence shown here is derived from an EMBL/GenBank/DDBJ whole genome shotgun (WGS) entry which is preliminary data.</text>
</comment>